<keyword evidence="1" id="KW-0378">Hydrolase</keyword>
<dbReference type="PANTHER" id="PTHR30404">
    <property type="entry name" value="N-ACETYLMURAMOYL-L-ALANINE AMIDASE"/>
    <property type="match status" value="1"/>
</dbReference>
<evidence type="ECO:0000256" key="1">
    <source>
        <dbReference type="ARBA" id="ARBA00022801"/>
    </source>
</evidence>
<dbReference type="Proteomes" id="UP000578819">
    <property type="component" value="Unassembled WGS sequence"/>
</dbReference>
<protein>
    <submittedName>
        <fullName evidence="4">N-acetylmuramoyl-L-alanine amidase</fullName>
    </submittedName>
</protein>
<dbReference type="SMART" id="SM00646">
    <property type="entry name" value="Ami_3"/>
    <property type="match status" value="1"/>
</dbReference>
<keyword evidence="2" id="KW-0732">Signal</keyword>
<evidence type="ECO:0000259" key="3">
    <source>
        <dbReference type="SMART" id="SM00646"/>
    </source>
</evidence>
<gene>
    <name evidence="4" type="ORF">FHR38_000093</name>
</gene>
<dbReference type="PROSITE" id="PS51318">
    <property type="entry name" value="TAT"/>
    <property type="match status" value="1"/>
</dbReference>
<evidence type="ECO:0000313" key="4">
    <source>
        <dbReference type="EMBL" id="MBB4956360.1"/>
    </source>
</evidence>
<dbReference type="InterPro" id="IPR050695">
    <property type="entry name" value="N-acetylmuramoyl_amidase_3"/>
</dbReference>
<dbReference type="InterPro" id="IPR006311">
    <property type="entry name" value="TAT_signal"/>
</dbReference>
<reference evidence="4 5" key="1">
    <citation type="submission" date="2020-08" db="EMBL/GenBank/DDBJ databases">
        <title>Sequencing the genomes of 1000 actinobacteria strains.</title>
        <authorList>
            <person name="Klenk H.-P."/>
        </authorList>
    </citation>
    <scope>NUCLEOTIDE SEQUENCE [LARGE SCALE GENOMIC DNA]</scope>
    <source>
        <strain evidence="4 5">DSM 45886</strain>
    </source>
</reference>
<name>A0A7W7WM20_9ACTN</name>
<proteinExistence type="predicted"/>
<dbReference type="GO" id="GO:0009253">
    <property type="term" value="P:peptidoglycan catabolic process"/>
    <property type="evidence" value="ECO:0007669"/>
    <property type="project" value="InterPro"/>
</dbReference>
<feature type="chain" id="PRO_5030657914" evidence="2">
    <location>
        <begin position="36"/>
        <end position="357"/>
    </location>
</feature>
<dbReference type="InterPro" id="IPR002508">
    <property type="entry name" value="MurNAc-LAA_cat"/>
</dbReference>
<feature type="signal peptide" evidence="2">
    <location>
        <begin position="1"/>
        <end position="35"/>
    </location>
</feature>
<dbReference type="SUPFAM" id="SSF53187">
    <property type="entry name" value="Zn-dependent exopeptidases"/>
    <property type="match status" value="1"/>
</dbReference>
<feature type="domain" description="MurNAc-LAA" evidence="3">
    <location>
        <begin position="99"/>
        <end position="211"/>
    </location>
</feature>
<dbReference type="Gene3D" id="3.40.630.40">
    <property type="entry name" value="Zn-dependent exopeptidases"/>
    <property type="match status" value="1"/>
</dbReference>
<accession>A0A7W7WM20</accession>
<sequence>MLSNPTARRRTLLAAAAAAAGAMVAPLSLAGRALAATPKVYLDPGHGGTDPGAVGNGLQEKALTLAIALQTRDILLANYSVDIRMSRTTDITRELAYRTSDANAWGANLFVSIHINSGGGTGFESYRYTTASSGSVNLHNALHPQVLSAMRTVGTVTDRGKKTANFYVLRETNMPAVLTENLFIDTLADANLLKRADFITAVARGHAQGIANYLGLTSTPPTYSTIVDNATAGRFTASGNWGTSSYSSQRYGADYRFADPVLASDAAWFKVSIPQTGNYRVEVRYPADAGYNSSTPHVIVTASGNQTVNVDQRSNGGTWRSLGTFNLAAGDRDLVGVSRWTSAAGYVVADAVRVTRV</sequence>
<dbReference type="Gene3D" id="2.60.120.260">
    <property type="entry name" value="Galactose-binding domain-like"/>
    <property type="match status" value="1"/>
</dbReference>
<dbReference type="Pfam" id="PF01520">
    <property type="entry name" value="Amidase_3"/>
    <property type="match status" value="1"/>
</dbReference>
<dbReference type="CDD" id="cd14488">
    <property type="entry name" value="CBM6-CBM35-CBM36_like_2"/>
    <property type="match status" value="1"/>
</dbReference>
<comment type="caution">
    <text evidence="4">The sequence shown here is derived from an EMBL/GenBank/DDBJ whole genome shotgun (WGS) entry which is preliminary data.</text>
</comment>
<dbReference type="InterPro" id="IPR033803">
    <property type="entry name" value="CBD-like_Golvesin-Xly"/>
</dbReference>
<dbReference type="AlphaFoldDB" id="A0A7W7WM20"/>
<dbReference type="Pfam" id="PF25275">
    <property type="entry name" value="Golvesin_C"/>
    <property type="match status" value="1"/>
</dbReference>
<dbReference type="PANTHER" id="PTHR30404:SF0">
    <property type="entry name" value="N-ACETYLMURAMOYL-L-ALANINE AMIDASE AMIC"/>
    <property type="match status" value="1"/>
</dbReference>
<dbReference type="CDD" id="cd02696">
    <property type="entry name" value="MurNAc-LAA"/>
    <property type="match status" value="1"/>
</dbReference>
<evidence type="ECO:0000256" key="2">
    <source>
        <dbReference type="SAM" id="SignalP"/>
    </source>
</evidence>
<dbReference type="GO" id="GO:0030288">
    <property type="term" value="C:outer membrane-bounded periplasmic space"/>
    <property type="evidence" value="ECO:0007669"/>
    <property type="project" value="TreeGrafter"/>
</dbReference>
<organism evidence="4 5">
    <name type="scientific">Micromonospora polyrhachis</name>
    <dbReference type="NCBI Taxonomy" id="1282883"/>
    <lineage>
        <taxon>Bacteria</taxon>
        <taxon>Bacillati</taxon>
        <taxon>Actinomycetota</taxon>
        <taxon>Actinomycetes</taxon>
        <taxon>Micromonosporales</taxon>
        <taxon>Micromonosporaceae</taxon>
        <taxon>Micromonospora</taxon>
    </lineage>
</organism>
<dbReference type="GO" id="GO:0008745">
    <property type="term" value="F:N-acetylmuramoyl-L-alanine amidase activity"/>
    <property type="evidence" value="ECO:0007669"/>
    <property type="project" value="InterPro"/>
</dbReference>
<dbReference type="EMBL" id="JACHJW010000001">
    <property type="protein sequence ID" value="MBB4956360.1"/>
    <property type="molecule type" value="Genomic_DNA"/>
</dbReference>
<keyword evidence="5" id="KW-1185">Reference proteome</keyword>
<dbReference type="RefSeq" id="WP_221448854.1">
    <property type="nucleotide sequence ID" value="NZ_JACHJW010000001.1"/>
</dbReference>
<evidence type="ECO:0000313" key="5">
    <source>
        <dbReference type="Proteomes" id="UP000578819"/>
    </source>
</evidence>